<reference evidence="13" key="1">
    <citation type="submission" date="2023-03" db="EMBL/GenBank/DDBJ databases">
        <title>Andean soil-derived lignocellulolytic bacterial consortium as a source of novel taxa and putative plastic-active enzymes.</title>
        <authorList>
            <person name="Diaz-Garcia L."/>
            <person name="Chuvochina M."/>
            <person name="Feuerriegel G."/>
            <person name="Bunk B."/>
            <person name="Sproer C."/>
            <person name="Streit W.R."/>
            <person name="Rodriguez L.M."/>
            <person name="Overmann J."/>
            <person name="Jimenez D.J."/>
        </authorList>
    </citation>
    <scope>NUCLEOTIDE SEQUENCE</scope>
    <source>
        <strain evidence="13">MAG 7</strain>
    </source>
</reference>
<dbReference type="InterPro" id="IPR051045">
    <property type="entry name" value="TonB-dependent_transducer"/>
</dbReference>
<dbReference type="PROSITE" id="PS52015">
    <property type="entry name" value="TONB_CTD"/>
    <property type="match status" value="1"/>
</dbReference>
<keyword evidence="9 11" id="KW-0472">Membrane</keyword>
<evidence type="ECO:0000256" key="5">
    <source>
        <dbReference type="ARBA" id="ARBA00022519"/>
    </source>
</evidence>
<dbReference type="AlphaFoldDB" id="A0AAJ5WRU9"/>
<keyword evidence="6 11" id="KW-0812">Transmembrane</keyword>
<name>A0AAJ5WRU9_9BACT</name>
<dbReference type="InterPro" id="IPR003538">
    <property type="entry name" value="TonB"/>
</dbReference>
<sequence>MNTSNILTADVLDIIFDGRNKQYGAYELRRHYSRRLFKSIAVMLSGCLLLGAGFAMASRHNSDKDAVFNISDHQLVDVAPPEQPKELPPPPKPQTPPPPQQVATLKVTPPRIVPDDQVDPNDKPPVVEDIEKVRVGTENIKGVDDIGAPPPMAGDGDGNKVIEQPAKREDDYGGIFLKVEIESTFPGGRQAWERFLNKNLANNYPQDAVDNGIQGTVVIQFIVDSMGLVSNVEAIAGPEELRATAVRVIEKSGKWNPAVQNHRKVKSYKKQPIVFKLSED</sequence>
<comment type="subcellular location">
    <subcellularLocation>
        <location evidence="1">Cell inner membrane</location>
        <topology evidence="1">Single-pass membrane protein</topology>
        <orientation evidence="1">Periplasmic side</orientation>
    </subcellularLocation>
</comment>
<dbReference type="NCBIfam" id="TIGR01352">
    <property type="entry name" value="tonB_Cterm"/>
    <property type="match status" value="1"/>
</dbReference>
<evidence type="ECO:0000256" key="8">
    <source>
        <dbReference type="ARBA" id="ARBA00022989"/>
    </source>
</evidence>
<dbReference type="PRINTS" id="PR01374">
    <property type="entry name" value="TONBPROTEIN"/>
</dbReference>
<evidence type="ECO:0000256" key="2">
    <source>
        <dbReference type="ARBA" id="ARBA00006555"/>
    </source>
</evidence>
<evidence type="ECO:0000256" key="11">
    <source>
        <dbReference type="SAM" id="Phobius"/>
    </source>
</evidence>
<dbReference type="GO" id="GO:0031992">
    <property type="term" value="F:energy transducer activity"/>
    <property type="evidence" value="ECO:0007669"/>
    <property type="project" value="InterPro"/>
</dbReference>
<comment type="similarity">
    <text evidence="2">Belongs to the TonB family.</text>
</comment>
<feature type="region of interest" description="Disordered" evidence="10">
    <location>
        <begin position="79"/>
        <end position="103"/>
    </location>
</feature>
<evidence type="ECO:0000313" key="14">
    <source>
        <dbReference type="Proteomes" id="UP001220610"/>
    </source>
</evidence>
<evidence type="ECO:0000313" key="13">
    <source>
        <dbReference type="EMBL" id="WEK36174.1"/>
    </source>
</evidence>
<feature type="transmembrane region" description="Helical" evidence="11">
    <location>
        <begin position="36"/>
        <end position="57"/>
    </location>
</feature>
<dbReference type="Proteomes" id="UP001220610">
    <property type="component" value="Chromosome"/>
</dbReference>
<evidence type="ECO:0000256" key="1">
    <source>
        <dbReference type="ARBA" id="ARBA00004383"/>
    </source>
</evidence>
<keyword evidence="7" id="KW-0653">Protein transport</keyword>
<dbReference type="GO" id="GO:0015031">
    <property type="term" value="P:protein transport"/>
    <property type="evidence" value="ECO:0007669"/>
    <property type="project" value="UniProtKB-KW"/>
</dbReference>
<keyword evidence="8 11" id="KW-1133">Transmembrane helix</keyword>
<dbReference type="EMBL" id="CP119311">
    <property type="protein sequence ID" value="WEK36174.1"/>
    <property type="molecule type" value="Genomic_DNA"/>
</dbReference>
<evidence type="ECO:0000256" key="3">
    <source>
        <dbReference type="ARBA" id="ARBA00022448"/>
    </source>
</evidence>
<organism evidence="13 14">
    <name type="scientific">Candidatus Pseudobacter hemicellulosilyticus</name>
    <dbReference type="NCBI Taxonomy" id="3121375"/>
    <lineage>
        <taxon>Bacteria</taxon>
        <taxon>Pseudomonadati</taxon>
        <taxon>Bacteroidota</taxon>
        <taxon>Chitinophagia</taxon>
        <taxon>Chitinophagales</taxon>
        <taxon>Chitinophagaceae</taxon>
        <taxon>Pseudobacter</taxon>
    </lineage>
</organism>
<keyword evidence="5" id="KW-0997">Cell inner membrane</keyword>
<dbReference type="InterPro" id="IPR006260">
    <property type="entry name" value="TonB/TolA_C"/>
</dbReference>
<evidence type="ECO:0000256" key="7">
    <source>
        <dbReference type="ARBA" id="ARBA00022927"/>
    </source>
</evidence>
<dbReference type="GO" id="GO:0030288">
    <property type="term" value="C:outer membrane-bounded periplasmic space"/>
    <property type="evidence" value="ECO:0007669"/>
    <property type="project" value="InterPro"/>
</dbReference>
<protein>
    <submittedName>
        <fullName evidence="13">Energy transducer TonB</fullName>
    </submittedName>
</protein>
<feature type="compositionally biased region" description="Pro residues" evidence="10">
    <location>
        <begin position="86"/>
        <end position="100"/>
    </location>
</feature>
<keyword evidence="3" id="KW-0813">Transport</keyword>
<feature type="domain" description="TonB C-terminal" evidence="12">
    <location>
        <begin position="189"/>
        <end position="280"/>
    </location>
</feature>
<evidence type="ECO:0000256" key="4">
    <source>
        <dbReference type="ARBA" id="ARBA00022475"/>
    </source>
</evidence>
<keyword evidence="4" id="KW-1003">Cell membrane</keyword>
<evidence type="ECO:0000259" key="12">
    <source>
        <dbReference type="PROSITE" id="PS52015"/>
    </source>
</evidence>
<dbReference type="GO" id="GO:0055085">
    <property type="term" value="P:transmembrane transport"/>
    <property type="evidence" value="ECO:0007669"/>
    <property type="project" value="InterPro"/>
</dbReference>
<evidence type="ECO:0000256" key="9">
    <source>
        <dbReference type="ARBA" id="ARBA00023136"/>
    </source>
</evidence>
<dbReference type="Pfam" id="PF03544">
    <property type="entry name" value="TonB_C"/>
    <property type="match status" value="1"/>
</dbReference>
<evidence type="ECO:0000256" key="6">
    <source>
        <dbReference type="ARBA" id="ARBA00022692"/>
    </source>
</evidence>
<dbReference type="Gene3D" id="3.30.1150.10">
    <property type="match status" value="1"/>
</dbReference>
<dbReference type="InterPro" id="IPR037682">
    <property type="entry name" value="TonB_C"/>
</dbReference>
<accession>A0AAJ5WRU9</accession>
<dbReference type="PANTHER" id="PTHR33446">
    <property type="entry name" value="PROTEIN TONB-RELATED"/>
    <property type="match status" value="1"/>
</dbReference>
<dbReference type="SUPFAM" id="SSF74653">
    <property type="entry name" value="TolA/TonB C-terminal domain"/>
    <property type="match status" value="1"/>
</dbReference>
<gene>
    <name evidence="13" type="ORF">P0Y53_01555</name>
</gene>
<dbReference type="PANTHER" id="PTHR33446:SF2">
    <property type="entry name" value="PROTEIN TONB"/>
    <property type="match status" value="1"/>
</dbReference>
<dbReference type="GO" id="GO:0098797">
    <property type="term" value="C:plasma membrane protein complex"/>
    <property type="evidence" value="ECO:0007669"/>
    <property type="project" value="TreeGrafter"/>
</dbReference>
<proteinExistence type="inferred from homology"/>
<dbReference type="GO" id="GO:0015891">
    <property type="term" value="P:siderophore transport"/>
    <property type="evidence" value="ECO:0007669"/>
    <property type="project" value="InterPro"/>
</dbReference>
<evidence type="ECO:0000256" key="10">
    <source>
        <dbReference type="SAM" id="MobiDB-lite"/>
    </source>
</evidence>